<evidence type="ECO:0000313" key="1">
    <source>
        <dbReference type="EMBL" id="EEQ27255.1"/>
    </source>
</evidence>
<dbReference type="HOGENOM" id="CLU_1874958_0_0_1"/>
<evidence type="ECO:0000313" key="2">
    <source>
        <dbReference type="Proteomes" id="UP000002035"/>
    </source>
</evidence>
<gene>
    <name evidence="1" type="ORF">MCYG_00143</name>
</gene>
<dbReference type="EMBL" id="DS995701">
    <property type="protein sequence ID" value="EEQ27255.1"/>
    <property type="molecule type" value="Genomic_DNA"/>
</dbReference>
<organism evidence="1 2">
    <name type="scientific">Arthroderma otae (strain ATCC MYA-4605 / CBS 113480)</name>
    <name type="common">Microsporum canis</name>
    <dbReference type="NCBI Taxonomy" id="554155"/>
    <lineage>
        <taxon>Eukaryota</taxon>
        <taxon>Fungi</taxon>
        <taxon>Dikarya</taxon>
        <taxon>Ascomycota</taxon>
        <taxon>Pezizomycotina</taxon>
        <taxon>Eurotiomycetes</taxon>
        <taxon>Eurotiomycetidae</taxon>
        <taxon>Onygenales</taxon>
        <taxon>Arthrodermataceae</taxon>
        <taxon>Microsporum</taxon>
    </lineage>
</organism>
<dbReference type="AlphaFoldDB" id="C5FBS1"/>
<sequence>MGCRKGSSFRWCEKQQVVINRWTRDIDRKNMSVDVRHLAHSHGKCDIHQVNVHVLYSDQPVNLAICSYYTLPRVADMDPAVLINFVIDRFRLLVREARVIDRGRAQALQRRTVSCPGGPGDTGSTIIPASAEVERI</sequence>
<protein>
    <submittedName>
        <fullName evidence="1">Uncharacterized protein</fullName>
    </submittedName>
</protein>
<dbReference type="RefSeq" id="XP_002850039.1">
    <property type="nucleotide sequence ID" value="XM_002849993.1"/>
</dbReference>
<dbReference type="VEuPathDB" id="FungiDB:MCYG_00143"/>
<reference evidence="2" key="1">
    <citation type="journal article" date="2012" name="MBio">
        <title>Comparative genome analysis of Trichophyton rubrum and related dermatophytes reveals candidate genes involved in infection.</title>
        <authorList>
            <person name="Martinez D.A."/>
            <person name="Oliver B.G."/>
            <person name="Graeser Y."/>
            <person name="Goldberg J.M."/>
            <person name="Li W."/>
            <person name="Martinez-Rossi N.M."/>
            <person name="Monod M."/>
            <person name="Shelest E."/>
            <person name="Barton R.C."/>
            <person name="Birch E."/>
            <person name="Brakhage A.A."/>
            <person name="Chen Z."/>
            <person name="Gurr S.J."/>
            <person name="Heiman D."/>
            <person name="Heitman J."/>
            <person name="Kosti I."/>
            <person name="Rossi A."/>
            <person name="Saif S."/>
            <person name="Samalova M."/>
            <person name="Saunders C.W."/>
            <person name="Shea T."/>
            <person name="Summerbell R.C."/>
            <person name="Xu J."/>
            <person name="Young S."/>
            <person name="Zeng Q."/>
            <person name="Birren B.W."/>
            <person name="Cuomo C.A."/>
            <person name="White T.C."/>
        </authorList>
    </citation>
    <scope>NUCLEOTIDE SEQUENCE [LARGE SCALE GENOMIC DNA]</scope>
    <source>
        <strain evidence="2">ATCC MYA-4605 / CBS 113480</strain>
    </source>
</reference>
<accession>C5FBS1</accession>
<dbReference type="Proteomes" id="UP000002035">
    <property type="component" value="Unassembled WGS sequence"/>
</dbReference>
<proteinExistence type="predicted"/>
<keyword evidence="2" id="KW-1185">Reference proteome</keyword>
<name>C5FBS1_ARTOC</name>
<dbReference type="GeneID" id="9230169"/>